<dbReference type="EMBL" id="LBZV01000005">
    <property type="protein sequence ID" value="KKR77976.1"/>
    <property type="molecule type" value="Genomic_DNA"/>
</dbReference>
<dbReference type="AlphaFoldDB" id="A0A0G0TT04"/>
<comment type="caution">
    <text evidence="1">The sequence shown here is derived from an EMBL/GenBank/DDBJ whole genome shotgun (WGS) entry which is preliminary data.</text>
</comment>
<sequence>MLERRRKSSLIEQIAASKGQLILVHTCSIIPRHDLPSVTPKGDTPVEQIHMYCLSQINGPKSDQIKNSNLAEVSVSGYVQITNGGEPHLIADDTLPVPKSAVYVAIGNEAVQTWASSSKLYRLYFEKLVRSLPKLIDYPLNIC</sequence>
<dbReference type="Proteomes" id="UP000034292">
    <property type="component" value="Unassembled WGS sequence"/>
</dbReference>
<reference evidence="1 2" key="1">
    <citation type="journal article" date="2015" name="Nature">
        <title>rRNA introns, odd ribosomes, and small enigmatic genomes across a large radiation of phyla.</title>
        <authorList>
            <person name="Brown C.T."/>
            <person name="Hug L.A."/>
            <person name="Thomas B.C."/>
            <person name="Sharon I."/>
            <person name="Castelle C.J."/>
            <person name="Singh A."/>
            <person name="Wilkins M.J."/>
            <person name="Williams K.H."/>
            <person name="Banfield J.F."/>
        </authorList>
    </citation>
    <scope>NUCLEOTIDE SEQUENCE [LARGE SCALE GENOMIC DNA]</scope>
</reference>
<accession>A0A0G0TT04</accession>
<protein>
    <submittedName>
        <fullName evidence="1">Uncharacterized protein</fullName>
    </submittedName>
</protein>
<dbReference type="STRING" id="1618408.UU23_C0005G0014"/>
<evidence type="ECO:0000313" key="1">
    <source>
        <dbReference type="EMBL" id="KKR77976.1"/>
    </source>
</evidence>
<name>A0A0G0TT04_9BACT</name>
<proteinExistence type="predicted"/>
<gene>
    <name evidence="1" type="ORF">UU23_C0005G0014</name>
</gene>
<organism evidence="1 2">
    <name type="scientific">Candidatus Curtissbacteria bacterium GW2011_GWA1_40_9</name>
    <dbReference type="NCBI Taxonomy" id="1618408"/>
    <lineage>
        <taxon>Bacteria</taxon>
        <taxon>Candidatus Curtissiibacteriota</taxon>
    </lineage>
</organism>
<evidence type="ECO:0000313" key="2">
    <source>
        <dbReference type="Proteomes" id="UP000034292"/>
    </source>
</evidence>